<comment type="similarity">
    <text evidence="5">Belongs to the class I-like SAM-binding methyltransferase superfamily. RNA M5U methyltransferase family.</text>
</comment>
<name>A0A0M0KAT7_9EUKA</name>
<keyword evidence="3 5" id="KW-0949">S-adenosyl-L-methionine</keyword>
<dbReference type="Gene3D" id="2.40.50.1070">
    <property type="match status" value="1"/>
</dbReference>
<evidence type="ECO:0000256" key="4">
    <source>
        <dbReference type="ARBA" id="ARBA00022694"/>
    </source>
</evidence>
<dbReference type="GO" id="GO:0008033">
    <property type="term" value="P:tRNA processing"/>
    <property type="evidence" value="ECO:0007669"/>
    <property type="project" value="UniProtKB-KW"/>
</dbReference>
<evidence type="ECO:0000313" key="7">
    <source>
        <dbReference type="EMBL" id="KOO35722.1"/>
    </source>
</evidence>
<protein>
    <submittedName>
        <fullName evidence="7">tRNA (Uracil-5-)-methyltransferase</fullName>
    </submittedName>
</protein>
<evidence type="ECO:0000256" key="2">
    <source>
        <dbReference type="ARBA" id="ARBA00022679"/>
    </source>
</evidence>
<accession>A0A0M0KAT7</accession>
<keyword evidence="2 5" id="KW-0808">Transferase</keyword>
<dbReference type="EMBL" id="JWZX01000777">
    <property type="protein sequence ID" value="KOO35722.1"/>
    <property type="molecule type" value="Genomic_DNA"/>
</dbReference>
<feature type="binding site" evidence="5">
    <location>
        <position position="266"/>
    </location>
    <ligand>
        <name>S-adenosyl-L-methionine</name>
        <dbReference type="ChEBI" id="CHEBI:59789"/>
    </ligand>
</feature>
<dbReference type="PROSITE" id="PS01230">
    <property type="entry name" value="TRMA_1"/>
    <property type="match status" value="1"/>
</dbReference>
<dbReference type="GO" id="GO:0019843">
    <property type="term" value="F:rRNA binding"/>
    <property type="evidence" value="ECO:0007669"/>
    <property type="project" value="TreeGrafter"/>
</dbReference>
<dbReference type="PROSITE" id="PS51687">
    <property type="entry name" value="SAM_MT_RNA_M5U"/>
    <property type="match status" value="1"/>
</dbReference>
<organism evidence="7 8">
    <name type="scientific">Chrysochromulina tobinii</name>
    <dbReference type="NCBI Taxonomy" id="1460289"/>
    <lineage>
        <taxon>Eukaryota</taxon>
        <taxon>Haptista</taxon>
        <taxon>Haptophyta</taxon>
        <taxon>Prymnesiophyceae</taxon>
        <taxon>Prymnesiales</taxon>
        <taxon>Chrysochromulinaceae</taxon>
        <taxon>Chrysochromulina</taxon>
    </lineage>
</organism>
<keyword evidence="8" id="KW-1185">Reference proteome</keyword>
<dbReference type="PANTHER" id="PTHR47790:SF2">
    <property type="entry name" value="TRNA_TMRNA (URACIL-C(5))-METHYLTRANSFERASE"/>
    <property type="match status" value="1"/>
</dbReference>
<evidence type="ECO:0000256" key="1">
    <source>
        <dbReference type="ARBA" id="ARBA00022603"/>
    </source>
</evidence>
<dbReference type="PANTHER" id="PTHR47790">
    <property type="entry name" value="TRNA/TMRNA (URACIL-C(5))-METHYLTRANSFERASE"/>
    <property type="match status" value="1"/>
</dbReference>
<evidence type="ECO:0000256" key="3">
    <source>
        <dbReference type="ARBA" id="ARBA00022691"/>
    </source>
</evidence>
<dbReference type="GO" id="GO:0032259">
    <property type="term" value="P:methylation"/>
    <property type="evidence" value="ECO:0007669"/>
    <property type="project" value="UniProtKB-KW"/>
</dbReference>
<dbReference type="Gene3D" id="3.40.50.150">
    <property type="entry name" value="Vaccinia Virus protein VP39"/>
    <property type="match status" value="1"/>
</dbReference>
<dbReference type="InterPro" id="IPR011869">
    <property type="entry name" value="TrmA_MeTrfase"/>
</dbReference>
<proteinExistence type="inferred from homology"/>
<dbReference type="GO" id="GO:0005829">
    <property type="term" value="C:cytosol"/>
    <property type="evidence" value="ECO:0007669"/>
    <property type="project" value="TreeGrafter"/>
</dbReference>
<dbReference type="SUPFAM" id="SSF53335">
    <property type="entry name" value="S-adenosyl-L-methionine-dependent methyltransferases"/>
    <property type="match status" value="1"/>
</dbReference>
<comment type="caution">
    <text evidence="7">The sequence shown here is derived from an EMBL/GenBank/DDBJ whole genome shotgun (WGS) entry which is preliminary data.</text>
</comment>
<keyword evidence="4" id="KW-0819">tRNA processing</keyword>
<reference evidence="8" key="1">
    <citation type="journal article" date="2015" name="PLoS Genet.">
        <title>Genome Sequence and Transcriptome Analyses of Chrysochromulina tobin: Metabolic Tools for Enhanced Algal Fitness in the Prominent Order Prymnesiales (Haptophyceae).</title>
        <authorList>
            <person name="Hovde B.T."/>
            <person name="Deodato C.R."/>
            <person name="Hunsperger H.M."/>
            <person name="Ryken S.A."/>
            <person name="Yost W."/>
            <person name="Jha R.K."/>
            <person name="Patterson J."/>
            <person name="Monnat R.J. Jr."/>
            <person name="Barlow S.B."/>
            <person name="Starkenburg S.R."/>
            <person name="Cattolico R.A."/>
        </authorList>
    </citation>
    <scope>NUCLEOTIDE SEQUENCE</scope>
    <source>
        <strain evidence="8">CCMP291</strain>
    </source>
</reference>
<evidence type="ECO:0000256" key="5">
    <source>
        <dbReference type="PROSITE-ProRule" id="PRU01024"/>
    </source>
</evidence>
<feature type="active site" description="Nucleophile" evidence="5">
    <location>
        <position position="447"/>
    </location>
</feature>
<dbReference type="Pfam" id="PF05958">
    <property type="entry name" value="tRNA_U5-meth_tr"/>
    <property type="match status" value="2"/>
</dbReference>
<dbReference type="InterPro" id="IPR010280">
    <property type="entry name" value="U5_MeTrfase_fam"/>
</dbReference>
<dbReference type="AlphaFoldDB" id="A0A0M0KAT7"/>
<feature type="binding site" evidence="5">
    <location>
        <position position="422"/>
    </location>
    <ligand>
        <name>S-adenosyl-L-methionine</name>
        <dbReference type="ChEBI" id="CHEBI:59789"/>
    </ligand>
</feature>
<dbReference type="Proteomes" id="UP000037460">
    <property type="component" value="Unassembled WGS sequence"/>
</dbReference>
<dbReference type="GO" id="GO:0030697">
    <property type="term" value="F:tRNA (uracil(54)-C5)-methyltransferase activity, S-adenosyl methionine-dependent"/>
    <property type="evidence" value="ECO:0007669"/>
    <property type="project" value="InterPro"/>
</dbReference>
<evidence type="ECO:0000313" key="8">
    <source>
        <dbReference type="Proteomes" id="UP000037460"/>
    </source>
</evidence>
<dbReference type="GO" id="GO:0000049">
    <property type="term" value="F:tRNA binding"/>
    <property type="evidence" value="ECO:0007669"/>
    <property type="project" value="TreeGrafter"/>
</dbReference>
<sequence>MVLVAPPPATDLNPSLTWMDYQPLEYEALLATKVEGVRRQFAAHLARDAAELEVYASQPQHFRNRARFAIARFDGVLCFALFDKGAPTVAVRQFPIATKAINDLMPRLIDAINESATLAKALSAVHFLSPQSGDMLVTLIYAEAVPLDERWCDAARALKAALGVPSLLGRTKGQTVCLEREHVEEVYALKDGRRLTYRQMEGSFSNPSATMCEHTLGFLCGAATEAAAAYAAAHAGRAPTLLELYCGNGNHTVALGRHFSRVLAVEIDRRLVDAAGYNLAANGVTNANVLCASSGKFCKRLYYHLRKVKQSLQTAKRDTPEAAAAAPAAEAVAVPNSVPPADAVAIRTALATEYDEAMLPAAEEPTAVADAVPPPSAPAATSARSPVTARSKPAILGSVPAETLELRWLREAERRTDVVLVDPPRCGLDADTLLLVGLFDHILYISCQPSSLLAALDGVLGTTHEVRRWAVFDHFAYTDHLEMGVLLSRRGCATLGDVGVANRQVVKSQ</sequence>
<gene>
    <name evidence="7" type="ORF">Ctob_009413</name>
</gene>
<dbReference type="InterPro" id="IPR030390">
    <property type="entry name" value="MeTrfase_TrmA_AS"/>
</dbReference>
<evidence type="ECO:0000256" key="6">
    <source>
        <dbReference type="PROSITE-ProRule" id="PRU10015"/>
    </source>
</evidence>
<feature type="active site" evidence="6">
    <location>
        <position position="447"/>
    </location>
</feature>
<keyword evidence="1 5" id="KW-0489">Methyltransferase</keyword>
<dbReference type="CDD" id="cd02440">
    <property type="entry name" value="AdoMet_MTases"/>
    <property type="match status" value="1"/>
</dbReference>
<comment type="caution">
    <text evidence="5">Lacks conserved residue(s) required for the propagation of feature annotation.</text>
</comment>
<feature type="binding site" evidence="5">
    <location>
        <position position="245"/>
    </location>
    <ligand>
        <name>S-adenosyl-L-methionine</name>
        <dbReference type="ChEBI" id="CHEBI:59789"/>
    </ligand>
</feature>
<dbReference type="OrthoDB" id="10250660at2759"/>
<dbReference type="InterPro" id="IPR029063">
    <property type="entry name" value="SAM-dependent_MTases_sf"/>
</dbReference>